<evidence type="ECO:0000259" key="4">
    <source>
        <dbReference type="Pfam" id="PF03328"/>
    </source>
</evidence>
<proteinExistence type="predicted"/>
<dbReference type="EMBL" id="CZQE01000180">
    <property type="protein sequence ID" value="CUS44778.1"/>
    <property type="molecule type" value="Genomic_DNA"/>
</dbReference>
<dbReference type="FunFam" id="3.20.20.60:FF:000004">
    <property type="entry name" value="5-keto-4-deoxy-D-glucarate aldolase"/>
    <property type="match status" value="1"/>
</dbReference>
<dbReference type="PANTHER" id="PTHR30502">
    <property type="entry name" value="2-KETO-3-DEOXY-L-RHAMNONATE ALDOLASE"/>
    <property type="match status" value="1"/>
</dbReference>
<evidence type="ECO:0000256" key="2">
    <source>
        <dbReference type="ARBA" id="ARBA00023239"/>
    </source>
</evidence>
<organism evidence="5">
    <name type="scientific">hydrothermal vent metagenome</name>
    <dbReference type="NCBI Taxonomy" id="652676"/>
    <lineage>
        <taxon>unclassified sequences</taxon>
        <taxon>metagenomes</taxon>
        <taxon>ecological metagenomes</taxon>
    </lineage>
</organism>
<comment type="catalytic activity">
    <reaction evidence="3">
        <text>D-glyceraldehyde + pyruvate = 2-dehydro-3-deoxy-L-galactonate</text>
        <dbReference type="Rhea" id="RHEA:80055"/>
        <dbReference type="ChEBI" id="CHEBI:15361"/>
        <dbReference type="ChEBI" id="CHEBI:17378"/>
        <dbReference type="ChEBI" id="CHEBI:75545"/>
    </reaction>
</comment>
<dbReference type="InterPro" id="IPR015813">
    <property type="entry name" value="Pyrv/PenolPyrv_kinase-like_dom"/>
</dbReference>
<accession>A0A160TKB5</accession>
<dbReference type="GO" id="GO:0005737">
    <property type="term" value="C:cytoplasm"/>
    <property type="evidence" value="ECO:0007669"/>
    <property type="project" value="TreeGrafter"/>
</dbReference>
<sequence>MSAFREWIDSAPGARLGLWQALASPYTAEICATLGFDWLLFDGEHAPNTAQTLLAQLQATAPYPVHAIARPPVGDAVNIKQYLDLGFGSLLIPMVESAEQARAIVAASRFQPRGIRGVASSTSRASRFGGQADYLATAHERVGITVQIESGAALAAVDEIAAVEGVDGLFIGPADLAASLGHLGNPRAPEVQVAIDRAFAAIRAAGKPAGIFALDTEDAQARAAQGFAFISVGTDIGLLAGGGRALLRTCRG</sequence>
<dbReference type="GO" id="GO:0046872">
    <property type="term" value="F:metal ion binding"/>
    <property type="evidence" value="ECO:0007669"/>
    <property type="project" value="UniProtKB-KW"/>
</dbReference>
<dbReference type="InterPro" id="IPR005000">
    <property type="entry name" value="Aldolase/citrate-lyase_domain"/>
</dbReference>
<evidence type="ECO:0000313" key="5">
    <source>
        <dbReference type="EMBL" id="CUS44778.1"/>
    </source>
</evidence>
<dbReference type="PANTHER" id="PTHR30502:SF4">
    <property type="entry name" value="5-KETO-4-DEOXY-D-GLUCARATE ALDOLASE"/>
    <property type="match status" value="1"/>
</dbReference>
<dbReference type="SUPFAM" id="SSF51621">
    <property type="entry name" value="Phosphoenolpyruvate/pyruvate domain"/>
    <property type="match status" value="1"/>
</dbReference>
<name>A0A160TKB5_9ZZZZ</name>
<reference evidence="5" key="1">
    <citation type="submission" date="2015-10" db="EMBL/GenBank/DDBJ databases">
        <authorList>
            <person name="Gilbert D.G."/>
        </authorList>
    </citation>
    <scope>NUCLEOTIDE SEQUENCE</scope>
</reference>
<dbReference type="Pfam" id="PF03328">
    <property type="entry name" value="HpcH_HpaI"/>
    <property type="match status" value="1"/>
</dbReference>
<gene>
    <name evidence="5" type="ORF">MGWOODY_Smn1377</name>
</gene>
<dbReference type="AlphaFoldDB" id="A0A160TKB5"/>
<evidence type="ECO:0000256" key="1">
    <source>
        <dbReference type="ARBA" id="ARBA00022723"/>
    </source>
</evidence>
<dbReference type="InterPro" id="IPR040442">
    <property type="entry name" value="Pyrv_kinase-like_dom_sf"/>
</dbReference>
<keyword evidence="2" id="KW-0456">Lyase</keyword>
<evidence type="ECO:0000256" key="3">
    <source>
        <dbReference type="ARBA" id="ARBA00045074"/>
    </source>
</evidence>
<dbReference type="GO" id="GO:0016832">
    <property type="term" value="F:aldehyde-lyase activity"/>
    <property type="evidence" value="ECO:0007669"/>
    <property type="project" value="TreeGrafter"/>
</dbReference>
<protein>
    <submittedName>
        <fullName evidence="5">2,4-dihydroxyhept-2-ene-1,7-dioic acid aldolase</fullName>
    </submittedName>
</protein>
<dbReference type="InterPro" id="IPR050251">
    <property type="entry name" value="HpcH-HpaI_aldolase"/>
</dbReference>
<dbReference type="Gene3D" id="3.20.20.60">
    <property type="entry name" value="Phosphoenolpyruvate-binding domains"/>
    <property type="match status" value="1"/>
</dbReference>
<feature type="domain" description="HpcH/HpaI aldolase/citrate lyase" evidence="4">
    <location>
        <begin position="15"/>
        <end position="239"/>
    </location>
</feature>
<keyword evidence="1" id="KW-0479">Metal-binding</keyword>